<evidence type="ECO:0000259" key="19">
    <source>
        <dbReference type="PROSITE" id="PS50011"/>
    </source>
</evidence>
<dbReference type="InterPro" id="IPR002219">
    <property type="entry name" value="PKC_DAG/PE"/>
</dbReference>
<organism evidence="22 23">
    <name type="scientific">Scophthalmus maximus</name>
    <name type="common">Turbot</name>
    <name type="synonym">Psetta maxima</name>
    <dbReference type="NCBI Taxonomy" id="52904"/>
    <lineage>
        <taxon>Eukaryota</taxon>
        <taxon>Metazoa</taxon>
        <taxon>Chordata</taxon>
        <taxon>Craniata</taxon>
        <taxon>Vertebrata</taxon>
        <taxon>Euteleostomi</taxon>
        <taxon>Actinopterygii</taxon>
        <taxon>Neopterygii</taxon>
        <taxon>Teleostei</taxon>
        <taxon>Neoteleostei</taxon>
        <taxon>Acanthomorphata</taxon>
        <taxon>Carangaria</taxon>
        <taxon>Pleuronectiformes</taxon>
        <taxon>Pleuronectoidei</taxon>
        <taxon>Scophthalmidae</taxon>
        <taxon>Scophthalmus</taxon>
    </lineage>
</organism>
<accession>A0A8D3D6C8</accession>
<dbReference type="GO" id="GO:0008270">
    <property type="term" value="F:zinc ion binding"/>
    <property type="evidence" value="ECO:0007669"/>
    <property type="project" value="UniProtKB-KW"/>
</dbReference>
<dbReference type="PROSITE" id="PS00479">
    <property type="entry name" value="ZF_DAG_PE_1"/>
    <property type="match status" value="1"/>
</dbReference>
<dbReference type="SMART" id="SM00133">
    <property type="entry name" value="S_TK_X"/>
    <property type="match status" value="1"/>
</dbReference>
<dbReference type="SUPFAM" id="SSF56112">
    <property type="entry name" value="Protein kinase-like (PK-like)"/>
    <property type="match status" value="1"/>
</dbReference>
<dbReference type="CDD" id="cd20834">
    <property type="entry name" value="C1_nPKC_theta-like_rpt1"/>
    <property type="match status" value="1"/>
</dbReference>
<dbReference type="GeneTree" id="ENSGT00940000155327"/>
<dbReference type="PANTHER" id="PTHR24351">
    <property type="entry name" value="RIBOSOMAL PROTEIN S6 KINASE"/>
    <property type="match status" value="1"/>
</dbReference>
<reference evidence="22" key="2">
    <citation type="submission" date="2025-08" db="UniProtKB">
        <authorList>
            <consortium name="Ensembl"/>
        </authorList>
    </citation>
    <scope>IDENTIFICATION</scope>
</reference>
<dbReference type="SMART" id="SM00109">
    <property type="entry name" value="C1"/>
    <property type="match status" value="2"/>
</dbReference>
<feature type="domain" description="AGC-kinase C-terminal" evidence="21">
    <location>
        <begin position="595"/>
        <end position="666"/>
    </location>
</feature>
<protein>
    <recommendedName>
        <fullName evidence="2 15">Protein kinase C</fullName>
        <ecNumber evidence="2 15">2.7.11.13</ecNumber>
    </recommendedName>
</protein>
<dbReference type="FunFam" id="3.30.60.20:FF:000003">
    <property type="entry name" value="Protein kinase C delta"/>
    <property type="match status" value="1"/>
</dbReference>
<dbReference type="Gene3D" id="2.60.40.150">
    <property type="entry name" value="C2 domain"/>
    <property type="match status" value="1"/>
</dbReference>
<dbReference type="InterPro" id="IPR000719">
    <property type="entry name" value="Prot_kinase_dom"/>
</dbReference>
<dbReference type="SUPFAM" id="SSF49562">
    <property type="entry name" value="C2 domain (Calcium/lipid-binding domain, CaLB)"/>
    <property type="match status" value="1"/>
</dbReference>
<evidence type="ECO:0000256" key="9">
    <source>
        <dbReference type="ARBA" id="ARBA00022771"/>
    </source>
</evidence>
<keyword evidence="4" id="KW-0597">Phosphoprotein</keyword>
<dbReference type="Gene3D" id="3.30.200.20">
    <property type="entry name" value="Phosphorylase Kinase, domain 1"/>
    <property type="match status" value="1"/>
</dbReference>
<dbReference type="PROSITE" id="PS51285">
    <property type="entry name" value="AGC_KINASE_CTER"/>
    <property type="match status" value="1"/>
</dbReference>
<keyword evidence="10 15" id="KW-0418">Kinase</keyword>
<evidence type="ECO:0000256" key="1">
    <source>
        <dbReference type="ARBA" id="ARBA00005490"/>
    </source>
</evidence>
<sequence>MAPFLRISLSAYDLGVLPSMADPPICAVKMKESVNTERGKTLVQRKPTMYPTWKSTFDAHIYEGRVLEMVLMHNTEEPLAKATVGVSVLAERCKKSKNNGRTEFWVDLHPSGRVQMAVQFFLEDTDPSVKVSSAEDGVTTLNRRRGAFKQPKVHLIKNHEFTATFFGQPTFCSVCREFLWGLNKQGYKCRQCNAAIHKKCIEKIIGRCTGTAANSRDTLFQKERFKIDMPHRFKYYNYKSPTFCDHCGSLLWGLFKQGLKCEDCGMNVHTNCKKKVANLCGINQKLLAEALSQVSQKSMKKSDNVSASDTGIYQDIQSATVDPGGKMSAPVVPRVHLTLNQLVFHKVLGKGSFGKVLLAELKGQGQYFAVKALKKDVVLMDDDVECTMVEKRVLALAWDNPFLTHLYSTFQSKEHLFFVMEYLNGGDLMFHIQDKGRFDLNRATFYAAEIVVGLQFLHSKGIIYRIFVYATLWPLGGMAVSIDDIPLCPSSSSSYALLMFFVKTCLSSQILLGQKYTFSVDWWSFGVLVYEMLIGQSPYQGDDEDELFESIRSDTPHYPRWITKEAKNLLELLFERDPSRRLGVVGDIHAHPFFKTINWPALEKRQVEPPFKPKVKSPSDCSNFDREFLSEKPRLSHADKNLIDSMDPAAFAGFSFINPKLEQMIRK</sequence>
<dbReference type="Proteomes" id="UP000694558">
    <property type="component" value="Chromosome 6"/>
</dbReference>
<dbReference type="Gene3D" id="1.10.510.10">
    <property type="entry name" value="Transferase(Phosphotransferase) domain 1"/>
    <property type="match status" value="1"/>
</dbReference>
<feature type="binding site" evidence="16">
    <location>
        <begin position="348"/>
        <end position="356"/>
    </location>
    <ligand>
        <name>ATP</name>
        <dbReference type="ChEBI" id="CHEBI:30616"/>
    </ligand>
</feature>
<dbReference type="FunFam" id="3.30.200.20:FF:000360">
    <property type="entry name" value="Protein kinase C"/>
    <property type="match status" value="1"/>
</dbReference>
<feature type="binding site" evidence="16 17">
    <location>
        <position position="371"/>
    </location>
    <ligand>
        <name>ATP</name>
        <dbReference type="ChEBI" id="CHEBI:30616"/>
    </ligand>
</feature>
<dbReference type="GO" id="GO:0004697">
    <property type="term" value="F:diacylglycerol-dependent serine/threonine kinase activity"/>
    <property type="evidence" value="ECO:0007669"/>
    <property type="project" value="UniProtKB-EC"/>
</dbReference>
<name>A0A8D3D6C8_SCOMX</name>
<dbReference type="InterPro" id="IPR017892">
    <property type="entry name" value="Pkinase_C"/>
</dbReference>
<evidence type="ECO:0000256" key="16">
    <source>
        <dbReference type="PIRSR" id="PIRSR000551-51"/>
    </source>
</evidence>
<reference evidence="22" key="1">
    <citation type="submission" date="2023-05" db="EMBL/GenBank/DDBJ databases">
        <title>High-quality long-read genome of Scophthalmus maximus.</title>
        <authorList>
            <person name="Lien S."/>
            <person name="Martinez P."/>
        </authorList>
    </citation>
    <scope>NUCLEOTIDE SEQUENCE [LARGE SCALE GENOMIC DNA]</scope>
</reference>
<keyword evidence="12 15" id="KW-0067">ATP-binding</keyword>
<keyword evidence="7" id="KW-0677">Repeat</keyword>
<evidence type="ECO:0000256" key="7">
    <source>
        <dbReference type="ARBA" id="ARBA00022737"/>
    </source>
</evidence>
<dbReference type="AlphaFoldDB" id="A0A8D3D6C8"/>
<comment type="catalytic activity">
    <reaction evidence="13 15">
        <text>L-threonyl-[protein] + ATP = O-phospho-L-threonyl-[protein] + ADP + H(+)</text>
        <dbReference type="Rhea" id="RHEA:46608"/>
        <dbReference type="Rhea" id="RHEA-COMP:11060"/>
        <dbReference type="Rhea" id="RHEA-COMP:11605"/>
        <dbReference type="ChEBI" id="CHEBI:15378"/>
        <dbReference type="ChEBI" id="CHEBI:30013"/>
        <dbReference type="ChEBI" id="CHEBI:30616"/>
        <dbReference type="ChEBI" id="CHEBI:61977"/>
        <dbReference type="ChEBI" id="CHEBI:456216"/>
        <dbReference type="EC" id="2.7.11.13"/>
    </reaction>
</comment>
<comment type="catalytic activity">
    <reaction evidence="14">
        <text>L-seryl-[protein] + ATP = O-phospho-L-seryl-[protein] + ADP + H(+)</text>
        <dbReference type="Rhea" id="RHEA:17989"/>
        <dbReference type="Rhea" id="RHEA-COMP:9863"/>
        <dbReference type="Rhea" id="RHEA-COMP:11604"/>
        <dbReference type="ChEBI" id="CHEBI:15378"/>
        <dbReference type="ChEBI" id="CHEBI:29999"/>
        <dbReference type="ChEBI" id="CHEBI:30616"/>
        <dbReference type="ChEBI" id="CHEBI:83421"/>
        <dbReference type="ChEBI" id="CHEBI:456216"/>
        <dbReference type="EC" id="2.7.11.13"/>
    </reaction>
</comment>
<evidence type="ECO:0000256" key="8">
    <source>
        <dbReference type="ARBA" id="ARBA00022741"/>
    </source>
</evidence>
<evidence type="ECO:0000313" key="22">
    <source>
        <dbReference type="Ensembl" id="ENSSMAP00000055087.1"/>
    </source>
</evidence>
<dbReference type="FunFam" id="3.30.60.20:FF:000008">
    <property type="entry name" value="Protein kinase C theta"/>
    <property type="match status" value="1"/>
</dbReference>
<evidence type="ECO:0000256" key="10">
    <source>
        <dbReference type="ARBA" id="ARBA00022777"/>
    </source>
</evidence>
<dbReference type="CDD" id="cd20837">
    <property type="entry name" value="C1_nPKC_theta-like_rpt2"/>
    <property type="match status" value="1"/>
</dbReference>
<evidence type="ECO:0000256" key="14">
    <source>
        <dbReference type="ARBA" id="ARBA00047470"/>
    </source>
</evidence>
<evidence type="ECO:0000259" key="18">
    <source>
        <dbReference type="PROSITE" id="PS50004"/>
    </source>
</evidence>
<dbReference type="FunFam" id="2.60.40.150:FF:000049">
    <property type="entry name" value="Protein kinase C delta type"/>
    <property type="match status" value="1"/>
</dbReference>
<keyword evidence="8 15" id="KW-0547">Nucleotide-binding</keyword>
<gene>
    <name evidence="22" type="primary">LOC118309613</name>
</gene>
<dbReference type="PROSITE" id="PS50004">
    <property type="entry name" value="C2"/>
    <property type="match status" value="1"/>
</dbReference>
<evidence type="ECO:0000256" key="15">
    <source>
        <dbReference type="PIRNR" id="PIRNR000551"/>
    </source>
</evidence>
<feature type="domain" description="C2" evidence="18">
    <location>
        <begin position="1"/>
        <end position="106"/>
    </location>
</feature>
<evidence type="ECO:0000256" key="12">
    <source>
        <dbReference type="ARBA" id="ARBA00022840"/>
    </source>
</evidence>
<dbReference type="PROSITE" id="PS50081">
    <property type="entry name" value="ZF_DAG_PE_2"/>
    <property type="match status" value="2"/>
</dbReference>
<dbReference type="InterPro" id="IPR017441">
    <property type="entry name" value="Protein_kinase_ATP_BS"/>
</dbReference>
<dbReference type="Pfam" id="PF00130">
    <property type="entry name" value="C1_1"/>
    <property type="match status" value="2"/>
</dbReference>
<dbReference type="Pfam" id="PF21494">
    <property type="entry name" value="PKC_C2"/>
    <property type="match status" value="1"/>
</dbReference>
<evidence type="ECO:0000256" key="13">
    <source>
        <dbReference type="ARBA" id="ARBA00047272"/>
    </source>
</evidence>
<proteinExistence type="inferred from homology"/>
<dbReference type="InterPro" id="IPR011009">
    <property type="entry name" value="Kinase-like_dom_sf"/>
</dbReference>
<keyword evidence="9" id="KW-0863">Zinc-finger</keyword>
<evidence type="ECO:0000256" key="2">
    <source>
        <dbReference type="ARBA" id="ARBA00012429"/>
    </source>
</evidence>
<evidence type="ECO:0000256" key="17">
    <source>
        <dbReference type="PROSITE-ProRule" id="PRU10141"/>
    </source>
</evidence>
<keyword evidence="6" id="KW-0479">Metal-binding</keyword>
<evidence type="ECO:0000256" key="3">
    <source>
        <dbReference type="ARBA" id="ARBA00022527"/>
    </source>
</evidence>
<dbReference type="PRINTS" id="PR00008">
    <property type="entry name" value="DAGPEDOMAIN"/>
</dbReference>
<dbReference type="InterPro" id="IPR000008">
    <property type="entry name" value="C2_dom"/>
</dbReference>
<keyword evidence="3 15" id="KW-0723">Serine/threonine-protein kinase</keyword>
<evidence type="ECO:0000256" key="4">
    <source>
        <dbReference type="ARBA" id="ARBA00022553"/>
    </source>
</evidence>
<comment type="similarity">
    <text evidence="1 15">Belongs to the protein kinase superfamily. AGC Ser/Thr protein kinase family. PKC subfamily.</text>
</comment>
<dbReference type="Gene3D" id="3.30.60.20">
    <property type="match status" value="2"/>
</dbReference>
<dbReference type="PROSITE" id="PS00107">
    <property type="entry name" value="PROTEIN_KINASE_ATP"/>
    <property type="match status" value="1"/>
</dbReference>
<feature type="domain" description="Phorbol-ester/DAG-type" evidence="20">
    <location>
        <begin position="230"/>
        <end position="280"/>
    </location>
</feature>
<feature type="domain" description="Phorbol-ester/DAG-type" evidence="20">
    <location>
        <begin position="158"/>
        <end position="208"/>
    </location>
</feature>
<keyword evidence="5 15" id="KW-0808">Transferase</keyword>
<dbReference type="Pfam" id="PF00433">
    <property type="entry name" value="Pkinase_C"/>
    <property type="match status" value="1"/>
</dbReference>
<feature type="domain" description="Protein kinase" evidence="19">
    <location>
        <begin position="342"/>
        <end position="594"/>
    </location>
</feature>
<dbReference type="PIRSF" id="PIRSF000551">
    <property type="entry name" value="PKC_delta"/>
    <property type="match status" value="1"/>
</dbReference>
<dbReference type="InterPro" id="IPR000961">
    <property type="entry name" value="AGC-kinase_C"/>
</dbReference>
<evidence type="ECO:0000259" key="20">
    <source>
        <dbReference type="PROSITE" id="PS50081"/>
    </source>
</evidence>
<dbReference type="InterPro" id="IPR046349">
    <property type="entry name" value="C1-like_sf"/>
</dbReference>
<evidence type="ECO:0000256" key="11">
    <source>
        <dbReference type="ARBA" id="ARBA00022833"/>
    </source>
</evidence>
<keyword evidence="11" id="KW-0862">Zinc</keyword>
<dbReference type="PROSITE" id="PS50011">
    <property type="entry name" value="PROTEIN_KINASE_DOM"/>
    <property type="match status" value="1"/>
</dbReference>
<dbReference type="Ensembl" id="ENSSMAT00000045521.1">
    <property type="protein sequence ID" value="ENSSMAP00000055087.1"/>
    <property type="gene ID" value="ENSSMAG00000011254.2"/>
</dbReference>
<evidence type="ECO:0000313" key="23">
    <source>
        <dbReference type="Proteomes" id="UP000694558"/>
    </source>
</evidence>
<dbReference type="SUPFAM" id="SSF57889">
    <property type="entry name" value="Cysteine-rich domain"/>
    <property type="match status" value="2"/>
</dbReference>
<dbReference type="Pfam" id="PF00069">
    <property type="entry name" value="Pkinase"/>
    <property type="match status" value="1"/>
</dbReference>
<dbReference type="EC" id="2.7.11.13" evidence="2 15"/>
<dbReference type="InterPro" id="IPR014376">
    <property type="entry name" value="Prot_kin_PKC_delta"/>
</dbReference>
<dbReference type="InterPro" id="IPR035892">
    <property type="entry name" value="C2_domain_sf"/>
</dbReference>
<evidence type="ECO:0000256" key="6">
    <source>
        <dbReference type="ARBA" id="ARBA00022723"/>
    </source>
</evidence>
<evidence type="ECO:0000256" key="5">
    <source>
        <dbReference type="ARBA" id="ARBA00022679"/>
    </source>
</evidence>
<dbReference type="InterPro" id="IPR020454">
    <property type="entry name" value="DAG/PE-bd"/>
</dbReference>
<evidence type="ECO:0000259" key="21">
    <source>
        <dbReference type="PROSITE" id="PS51285"/>
    </source>
</evidence>
<dbReference type="GO" id="GO:0005524">
    <property type="term" value="F:ATP binding"/>
    <property type="evidence" value="ECO:0007669"/>
    <property type="project" value="UniProtKB-UniRule"/>
</dbReference>